<evidence type="ECO:0000313" key="2">
    <source>
        <dbReference type="EMBL" id="KAK2773112.1"/>
    </source>
</evidence>
<dbReference type="Pfam" id="PF06985">
    <property type="entry name" value="HET"/>
    <property type="match status" value="1"/>
</dbReference>
<dbReference type="AlphaFoldDB" id="A0AAD9YN49"/>
<accession>A0AAD9YN49</accession>
<gene>
    <name evidence="2" type="ORF">CKAH01_13656</name>
</gene>
<keyword evidence="3" id="KW-1185">Reference proteome</keyword>
<reference evidence="2" key="1">
    <citation type="submission" date="2023-02" db="EMBL/GenBank/DDBJ databases">
        <title>Colletotrichum kahawae CIFC_Que2 genome sequencing and assembly.</title>
        <authorList>
            <person name="Baroncelli R."/>
        </authorList>
    </citation>
    <scope>NUCLEOTIDE SEQUENCE</scope>
    <source>
        <strain evidence="2">CIFC_Que2</strain>
    </source>
</reference>
<protein>
    <submittedName>
        <fullName evidence="2">Heterokaryon incompatibility protein</fullName>
    </submittedName>
</protein>
<dbReference type="InterPro" id="IPR010730">
    <property type="entry name" value="HET"/>
</dbReference>
<comment type="caution">
    <text evidence="2">The sequence shown here is derived from an EMBL/GenBank/DDBJ whole genome shotgun (WGS) entry which is preliminary data.</text>
</comment>
<sequence length="486" mass="54213">MVSEFTASLSTFTTKEPRDNPVAVAGEVTDVPELSSDCCPEAFSLIRSWISLCLDRHPECRHTISGAFVDDINGPPLPTRVLDVGDVRNNHVRLLESRGRKGTFCALSYCWGTGEHNVKTTKDNYDQHVKSIKWGSMPQTFKDAIEITRETGVRYLWIDSLCIIQDDKSDWAAESSRMSAVYETAYLVIAASGASDPSEGCFSSKPRCPVAVEIPYESSSGTDGATVCISLRNPDNDRPAFGPLNQRGWALQETHLARRTVYYMPGGMCWKCKMLQCTERSNEDFEYYDDWDSILQQYSSQNLTIRTDRLPALQGLANAYQERSQDRYYIGIFGSDLPGHLLWMMECEQTEETFNWPTWSWASKEGSKVFMTTQVDTAVNISHPRICFDEESSALHILGPIASAKIGGTLTLDEQDTQDNPTLAPVLSLLYFTRRLPCQSIQSQQDTPEIIGVAAMDGSYSGAVSIALLSESSWDQVKSTPGVYYT</sequence>
<name>A0AAD9YN49_COLKA</name>
<dbReference type="PANTHER" id="PTHR33112">
    <property type="entry name" value="DOMAIN PROTEIN, PUTATIVE-RELATED"/>
    <property type="match status" value="1"/>
</dbReference>
<evidence type="ECO:0000259" key="1">
    <source>
        <dbReference type="Pfam" id="PF06985"/>
    </source>
</evidence>
<organism evidence="2 3">
    <name type="scientific">Colletotrichum kahawae</name>
    <name type="common">Coffee berry disease fungus</name>
    <dbReference type="NCBI Taxonomy" id="34407"/>
    <lineage>
        <taxon>Eukaryota</taxon>
        <taxon>Fungi</taxon>
        <taxon>Dikarya</taxon>
        <taxon>Ascomycota</taxon>
        <taxon>Pezizomycotina</taxon>
        <taxon>Sordariomycetes</taxon>
        <taxon>Hypocreomycetidae</taxon>
        <taxon>Glomerellales</taxon>
        <taxon>Glomerellaceae</taxon>
        <taxon>Colletotrichum</taxon>
        <taxon>Colletotrichum gloeosporioides species complex</taxon>
    </lineage>
</organism>
<dbReference type="Proteomes" id="UP001281614">
    <property type="component" value="Unassembled WGS sequence"/>
</dbReference>
<evidence type="ECO:0000313" key="3">
    <source>
        <dbReference type="Proteomes" id="UP001281614"/>
    </source>
</evidence>
<dbReference type="EMBL" id="VYYT01000059">
    <property type="protein sequence ID" value="KAK2773112.1"/>
    <property type="molecule type" value="Genomic_DNA"/>
</dbReference>
<dbReference type="PANTHER" id="PTHR33112:SF10">
    <property type="entry name" value="TOL"/>
    <property type="match status" value="1"/>
</dbReference>
<proteinExistence type="predicted"/>
<feature type="domain" description="Heterokaryon incompatibility" evidence="1">
    <location>
        <begin position="104"/>
        <end position="253"/>
    </location>
</feature>